<dbReference type="AlphaFoldDB" id="A0AA39GKA5"/>
<evidence type="ECO:0000256" key="5">
    <source>
        <dbReference type="PIRSR" id="PIRSR001134-1"/>
    </source>
</evidence>
<reference evidence="9" key="1">
    <citation type="submission" date="2022-10" db="EMBL/GenBank/DDBJ databases">
        <title>Determination and structural analysis of whole genome sequence of Sarocladium strictum F4-1.</title>
        <authorList>
            <person name="Hu L."/>
            <person name="Jiang Y."/>
        </authorList>
    </citation>
    <scope>NUCLEOTIDE SEQUENCE</scope>
    <source>
        <strain evidence="9">F4-1</strain>
    </source>
</reference>
<evidence type="ECO:0000256" key="3">
    <source>
        <dbReference type="ARBA" id="ARBA00022825"/>
    </source>
</evidence>
<feature type="active site" description="Charge relay system" evidence="5">
    <location>
        <position position="247"/>
    </location>
</feature>
<protein>
    <recommendedName>
        <fullName evidence="8">Peptidase S1 domain-containing protein</fullName>
    </recommendedName>
</protein>
<dbReference type="GO" id="GO:0004252">
    <property type="term" value="F:serine-type endopeptidase activity"/>
    <property type="evidence" value="ECO:0007669"/>
    <property type="project" value="InterPro"/>
</dbReference>
<keyword evidence="7" id="KW-0732">Signal</keyword>
<dbReference type="InterPro" id="IPR035070">
    <property type="entry name" value="Streptogrisin_prodomain"/>
</dbReference>
<evidence type="ECO:0000256" key="7">
    <source>
        <dbReference type="SAM" id="SignalP"/>
    </source>
</evidence>
<dbReference type="Pfam" id="PF00089">
    <property type="entry name" value="Trypsin"/>
    <property type="match status" value="1"/>
</dbReference>
<organism evidence="9 10">
    <name type="scientific">Sarocladium strictum</name>
    <name type="common">Black bundle disease fungus</name>
    <name type="synonym">Acremonium strictum</name>
    <dbReference type="NCBI Taxonomy" id="5046"/>
    <lineage>
        <taxon>Eukaryota</taxon>
        <taxon>Fungi</taxon>
        <taxon>Dikarya</taxon>
        <taxon>Ascomycota</taxon>
        <taxon>Pezizomycotina</taxon>
        <taxon>Sordariomycetes</taxon>
        <taxon>Hypocreomycetidae</taxon>
        <taxon>Hypocreales</taxon>
        <taxon>Sarocladiaceae</taxon>
        <taxon>Sarocladium</taxon>
    </lineage>
</organism>
<keyword evidence="4 6" id="KW-1015">Disulfide bond</keyword>
<feature type="domain" description="Peptidase S1" evidence="8">
    <location>
        <begin position="272"/>
        <end position="364"/>
    </location>
</feature>
<evidence type="ECO:0000256" key="2">
    <source>
        <dbReference type="ARBA" id="ARBA00022801"/>
    </source>
</evidence>
<dbReference type="EMBL" id="JAPDFR010000003">
    <property type="protein sequence ID" value="KAK0388213.1"/>
    <property type="molecule type" value="Genomic_DNA"/>
</dbReference>
<dbReference type="InterPro" id="IPR001254">
    <property type="entry name" value="Trypsin_dom"/>
</dbReference>
<proteinExistence type="predicted"/>
<dbReference type="InterPro" id="IPR001316">
    <property type="entry name" value="Pept_S1A_streptogrisin"/>
</dbReference>
<dbReference type="InterPro" id="IPR043504">
    <property type="entry name" value="Peptidase_S1_PA_chymotrypsin"/>
</dbReference>
<feature type="disulfide bond" evidence="6">
    <location>
        <begin position="323"/>
        <end position="350"/>
    </location>
</feature>
<comment type="caution">
    <text evidence="9">The sequence shown here is derived from an EMBL/GenBank/DDBJ whole genome shotgun (WGS) entry which is preliminary data.</text>
</comment>
<keyword evidence="10" id="KW-1185">Reference proteome</keyword>
<dbReference type="CDD" id="cd21112">
    <property type="entry name" value="alphaLP-like"/>
    <property type="match status" value="1"/>
</dbReference>
<name>A0AA39GKA5_SARSR</name>
<accession>A0AA39GKA5</accession>
<feature type="active site" description="Charge relay system" evidence="5">
    <location>
        <position position="329"/>
    </location>
</feature>
<dbReference type="SUPFAM" id="SSF50494">
    <property type="entry name" value="Trypsin-like serine proteases"/>
    <property type="match status" value="1"/>
</dbReference>
<dbReference type="PIRSF" id="PIRSF001134">
    <property type="entry name" value="Streptogrisin"/>
    <property type="match status" value="1"/>
</dbReference>
<feature type="disulfide bond" evidence="6">
    <location>
        <begin position="204"/>
        <end position="220"/>
    </location>
</feature>
<feature type="chain" id="PRO_5041402508" description="Peptidase S1 domain-containing protein" evidence="7">
    <location>
        <begin position="20"/>
        <end position="375"/>
    </location>
</feature>
<keyword evidence="3" id="KW-0720">Serine protease</keyword>
<feature type="active site" description="Charge relay system" evidence="5">
    <location>
        <position position="219"/>
    </location>
</feature>
<dbReference type="InterPro" id="IPR009003">
    <property type="entry name" value="Peptidase_S1_PA"/>
</dbReference>
<dbReference type="GO" id="GO:0006508">
    <property type="term" value="P:proteolysis"/>
    <property type="evidence" value="ECO:0007669"/>
    <property type="project" value="UniProtKB-KW"/>
</dbReference>
<dbReference type="PRINTS" id="PR00861">
    <property type="entry name" value="ALYTICPTASE"/>
</dbReference>
<sequence>MELPILLAALAAFLPLAYGAPVEQADIVLSPLVLSALERDMGLDAAEATARFTFESEAGNVIKELRSALGDSFVSAWVEDGKTIHVATSNEADTATVKKAGATHKFVKTDLSKLEKAKKALDDQIKQPRASSNSKSGIALYYVDIVKAKLIIDALPQSVDEAEALAKDVGLSESEFEVRQVDELLKPVTLLGGGGYAINRAAACSVGFNVRGGFVSAGHCGRAGDSVTYLDGTPVGSFQRSDFPTLDMSYISTLPSVPGPGYVGAYGIQGDQAVRGSRTAAVGAGVCRSGTTTGWRCGAIQAYDVTVNYSQGPVFGMVLSSACAQPGDSGGSFISGDQAQGVTSGAAGDCASGGTTVYQPLNPILQRYGLSLTTA</sequence>
<gene>
    <name evidence="9" type="ORF">NLU13_4458</name>
</gene>
<evidence type="ECO:0000256" key="1">
    <source>
        <dbReference type="ARBA" id="ARBA00022670"/>
    </source>
</evidence>
<evidence type="ECO:0000313" key="9">
    <source>
        <dbReference type="EMBL" id="KAK0388213.1"/>
    </source>
</evidence>
<keyword evidence="1" id="KW-0645">Protease</keyword>
<evidence type="ECO:0000313" key="10">
    <source>
        <dbReference type="Proteomes" id="UP001175261"/>
    </source>
</evidence>
<feature type="signal peptide" evidence="7">
    <location>
        <begin position="1"/>
        <end position="19"/>
    </location>
</feature>
<evidence type="ECO:0000256" key="6">
    <source>
        <dbReference type="PIRSR" id="PIRSR001134-2"/>
    </source>
</evidence>
<dbReference type="Proteomes" id="UP001175261">
    <property type="component" value="Unassembled WGS sequence"/>
</dbReference>
<dbReference type="Gene3D" id="2.40.10.10">
    <property type="entry name" value="Trypsin-like serine proteases"/>
    <property type="match status" value="2"/>
</dbReference>
<dbReference type="Gene3D" id="3.30.300.50">
    <property type="match status" value="2"/>
</dbReference>
<evidence type="ECO:0000259" key="8">
    <source>
        <dbReference type="Pfam" id="PF00089"/>
    </source>
</evidence>
<evidence type="ECO:0000256" key="4">
    <source>
        <dbReference type="ARBA" id="ARBA00023157"/>
    </source>
</evidence>
<feature type="disulfide bond" evidence="6">
    <location>
        <begin position="287"/>
        <end position="297"/>
    </location>
</feature>
<keyword evidence="2" id="KW-0378">Hydrolase</keyword>